<dbReference type="Proteomes" id="UP000177583">
    <property type="component" value="Unassembled WGS sequence"/>
</dbReference>
<protein>
    <recommendedName>
        <fullName evidence="4">Type IV conjugative transfer system protein TraV</fullName>
    </recommendedName>
</protein>
<evidence type="ECO:0000313" key="3">
    <source>
        <dbReference type="Proteomes" id="UP000177583"/>
    </source>
</evidence>
<dbReference type="AlphaFoldDB" id="A0A1F6GUC2"/>
<proteinExistence type="predicted"/>
<evidence type="ECO:0008006" key="4">
    <source>
        <dbReference type="Google" id="ProtNLM"/>
    </source>
</evidence>
<evidence type="ECO:0000313" key="2">
    <source>
        <dbReference type="EMBL" id="OGH01698.1"/>
    </source>
</evidence>
<organism evidence="2 3">
    <name type="scientific">Candidatus Lambdaproteobacteria bacterium RIFOXYD2_FULL_56_26</name>
    <dbReference type="NCBI Taxonomy" id="1817773"/>
    <lineage>
        <taxon>Bacteria</taxon>
        <taxon>Pseudomonadati</taxon>
        <taxon>Pseudomonadota</taxon>
        <taxon>Candidatus Lambdaproteobacteria</taxon>
    </lineage>
</organism>
<sequence>MLNPYDEEFSCPYTDKGACQSATQAYETSLQENSGSGAPKASGGSKLVSRKKPTFASPFGPSSASARILGLEPVNSGQARDLADEAKQTFKTLSYNKLNRLLKDPQTPLIAPQEVIRVLLLPRVEGEEEEVITMSRFAYLIVRPSRWVLQDPFVQESNNE</sequence>
<dbReference type="InterPro" id="IPR014118">
    <property type="entry name" value="T4SS_TraV"/>
</dbReference>
<evidence type="ECO:0000256" key="1">
    <source>
        <dbReference type="SAM" id="MobiDB-lite"/>
    </source>
</evidence>
<accession>A0A1F6GUC2</accession>
<name>A0A1F6GUC2_9PROT</name>
<feature type="compositionally biased region" description="Low complexity" evidence="1">
    <location>
        <begin position="34"/>
        <end position="46"/>
    </location>
</feature>
<gene>
    <name evidence="2" type="ORF">A2557_11840</name>
</gene>
<comment type="caution">
    <text evidence="2">The sequence shown here is derived from an EMBL/GenBank/DDBJ whole genome shotgun (WGS) entry which is preliminary data.</text>
</comment>
<reference evidence="2 3" key="1">
    <citation type="journal article" date="2016" name="Nat. Commun.">
        <title>Thousands of microbial genomes shed light on interconnected biogeochemical processes in an aquifer system.</title>
        <authorList>
            <person name="Anantharaman K."/>
            <person name="Brown C.T."/>
            <person name="Hug L.A."/>
            <person name="Sharon I."/>
            <person name="Castelle C.J."/>
            <person name="Probst A.J."/>
            <person name="Thomas B.C."/>
            <person name="Singh A."/>
            <person name="Wilkins M.J."/>
            <person name="Karaoz U."/>
            <person name="Brodie E.L."/>
            <person name="Williams K.H."/>
            <person name="Hubbard S.S."/>
            <person name="Banfield J.F."/>
        </authorList>
    </citation>
    <scope>NUCLEOTIDE SEQUENCE [LARGE SCALE GENOMIC DNA]</scope>
</reference>
<dbReference type="Pfam" id="PF09676">
    <property type="entry name" value="TraV"/>
    <property type="match status" value="1"/>
</dbReference>
<dbReference type="EMBL" id="MFNF01000030">
    <property type="protein sequence ID" value="OGH01698.1"/>
    <property type="molecule type" value="Genomic_DNA"/>
</dbReference>
<feature type="region of interest" description="Disordered" evidence="1">
    <location>
        <begin position="27"/>
        <end position="63"/>
    </location>
</feature>